<sequence length="272" mass="31410">MNLPEKNMTEENMTEETKPLSPEAAEMQYRDMIQKVARAIAQNRTDDVLPYLGKKYEAKHVEMFIDGNYDKRIDVLIRLMPFVSEDEDFENFEELAMQFADSKQVRSYEGSTEECDAMLEWLEETQNLTLEQQDTVACQRARYDVEHQARANRSKHIRFQELVTVAVELLEQLGDNDELTIHVNPAVSWSYLKSKKFLDEDESPPVSALYYADDDEVRTAMFEPAGQILLDRLIDLSPCHFSQWAALADEIDPAELKDFAKGLTQLHLIAFS</sequence>
<protein>
    <submittedName>
        <fullName evidence="2">Uncharacterized protein</fullName>
    </submittedName>
</protein>
<keyword evidence="3" id="KW-1185">Reference proteome</keyword>
<dbReference type="OrthoDB" id="9830864at2"/>
<organism evidence="2 3">
    <name type="scientific">Rubinisphaera italica</name>
    <dbReference type="NCBI Taxonomy" id="2527969"/>
    <lineage>
        <taxon>Bacteria</taxon>
        <taxon>Pseudomonadati</taxon>
        <taxon>Planctomycetota</taxon>
        <taxon>Planctomycetia</taxon>
        <taxon>Planctomycetales</taxon>
        <taxon>Planctomycetaceae</taxon>
        <taxon>Rubinisphaera</taxon>
    </lineage>
</organism>
<dbReference type="EMBL" id="SJPG01000001">
    <property type="protein sequence ID" value="TWT60992.1"/>
    <property type="molecule type" value="Genomic_DNA"/>
</dbReference>
<evidence type="ECO:0000313" key="3">
    <source>
        <dbReference type="Proteomes" id="UP000316095"/>
    </source>
</evidence>
<reference evidence="2 3" key="1">
    <citation type="submission" date="2019-02" db="EMBL/GenBank/DDBJ databases">
        <title>Deep-cultivation of Planctomycetes and their phenomic and genomic characterization uncovers novel biology.</title>
        <authorList>
            <person name="Wiegand S."/>
            <person name="Jogler M."/>
            <person name="Boedeker C."/>
            <person name="Pinto D."/>
            <person name="Vollmers J."/>
            <person name="Rivas-Marin E."/>
            <person name="Kohn T."/>
            <person name="Peeters S.H."/>
            <person name="Heuer A."/>
            <person name="Rast P."/>
            <person name="Oberbeckmann S."/>
            <person name="Bunk B."/>
            <person name="Jeske O."/>
            <person name="Meyerdierks A."/>
            <person name="Storesund J.E."/>
            <person name="Kallscheuer N."/>
            <person name="Luecker S."/>
            <person name="Lage O.M."/>
            <person name="Pohl T."/>
            <person name="Merkel B.J."/>
            <person name="Hornburger P."/>
            <person name="Mueller R.-W."/>
            <person name="Bruemmer F."/>
            <person name="Labrenz M."/>
            <person name="Spormann A.M."/>
            <person name="Op Den Camp H."/>
            <person name="Overmann J."/>
            <person name="Amann R."/>
            <person name="Jetten M.S.M."/>
            <person name="Mascher T."/>
            <person name="Medema M.H."/>
            <person name="Devos D.P."/>
            <person name="Kaster A.-K."/>
            <person name="Ovreas L."/>
            <person name="Rohde M."/>
            <person name="Galperin M.Y."/>
            <person name="Jogler C."/>
        </authorList>
    </citation>
    <scope>NUCLEOTIDE SEQUENCE [LARGE SCALE GENOMIC DNA]</scope>
    <source>
        <strain evidence="2 3">Pan54</strain>
    </source>
</reference>
<name>A0A5C5XGJ6_9PLAN</name>
<accession>A0A5C5XGJ6</accession>
<evidence type="ECO:0000256" key="1">
    <source>
        <dbReference type="SAM" id="MobiDB-lite"/>
    </source>
</evidence>
<dbReference type="Proteomes" id="UP000316095">
    <property type="component" value="Unassembled WGS sequence"/>
</dbReference>
<comment type="caution">
    <text evidence="2">The sequence shown here is derived from an EMBL/GenBank/DDBJ whole genome shotgun (WGS) entry which is preliminary data.</text>
</comment>
<gene>
    <name evidence="2" type="ORF">Pan54_17250</name>
</gene>
<feature type="region of interest" description="Disordered" evidence="1">
    <location>
        <begin position="1"/>
        <end position="21"/>
    </location>
</feature>
<evidence type="ECO:0000313" key="2">
    <source>
        <dbReference type="EMBL" id="TWT60992.1"/>
    </source>
</evidence>
<dbReference type="RefSeq" id="WP_146503035.1">
    <property type="nucleotide sequence ID" value="NZ_SJPG01000001.1"/>
</dbReference>
<dbReference type="AlphaFoldDB" id="A0A5C5XGJ6"/>
<proteinExistence type="predicted"/>